<proteinExistence type="predicted"/>
<dbReference type="Gene3D" id="3.30.40.10">
    <property type="entry name" value="Zinc/RING finger domain, C3HC4 (zinc finger)"/>
    <property type="match status" value="1"/>
</dbReference>
<evidence type="ECO:0000256" key="1">
    <source>
        <dbReference type="SAM" id="Coils"/>
    </source>
</evidence>
<reference evidence="2 3" key="1">
    <citation type="journal article" date="2013" name="Curr. Biol.">
        <title>The Genome of the Foraminiferan Reticulomyxa filosa.</title>
        <authorList>
            <person name="Glockner G."/>
            <person name="Hulsmann N."/>
            <person name="Schleicher M."/>
            <person name="Noegel A.A."/>
            <person name="Eichinger L."/>
            <person name="Gallinger C."/>
            <person name="Pawlowski J."/>
            <person name="Sierra R."/>
            <person name="Euteneuer U."/>
            <person name="Pillet L."/>
            <person name="Moustafa A."/>
            <person name="Platzer M."/>
            <person name="Groth M."/>
            <person name="Szafranski K."/>
            <person name="Schliwa M."/>
        </authorList>
    </citation>
    <scope>NUCLEOTIDE SEQUENCE [LARGE SCALE GENOMIC DNA]</scope>
</reference>
<sequence>MSYIISKQKSCPLCRSRVSGILHRCQSINNAINELQVQCHNTIAITKDNNNNNNNNNKIRQCQWKGYLKDLQNHQQNDCEYSQIKHIKCQGQVMTDKASSAIDVDVPHMEPHHLHEVHEDECGIKEQSQCSNHSTVRGKQIQQDANPSLDNENASQASILLVTCPYRKYGCLFQATSTTSADTHLADAAYPHLEMKVDYLIHAQNDEITALKTKLAQFEQEIHSLKNQVVLLTQHPLQLQSYDFEEIN</sequence>
<evidence type="ECO:0008006" key="4">
    <source>
        <dbReference type="Google" id="ProtNLM"/>
    </source>
</evidence>
<evidence type="ECO:0000313" key="3">
    <source>
        <dbReference type="Proteomes" id="UP000023152"/>
    </source>
</evidence>
<accession>X6MGE7</accession>
<keyword evidence="1" id="KW-0175">Coiled coil</keyword>
<dbReference type="PANTHER" id="PTHR10131">
    <property type="entry name" value="TNF RECEPTOR ASSOCIATED FACTOR"/>
    <property type="match status" value="1"/>
</dbReference>
<dbReference type="AlphaFoldDB" id="X6MGE7"/>
<protein>
    <recommendedName>
        <fullName evidence="4">TRAF-type domain-containing protein</fullName>
    </recommendedName>
</protein>
<gene>
    <name evidence="2" type="ORF">RFI_24426</name>
</gene>
<comment type="caution">
    <text evidence="2">The sequence shown here is derived from an EMBL/GenBank/DDBJ whole genome shotgun (WGS) entry which is preliminary data.</text>
</comment>
<evidence type="ECO:0000313" key="2">
    <source>
        <dbReference type="EMBL" id="ETO12949.1"/>
    </source>
</evidence>
<name>X6MGE7_RETFI</name>
<feature type="coiled-coil region" evidence="1">
    <location>
        <begin position="201"/>
        <end position="235"/>
    </location>
</feature>
<keyword evidence="3" id="KW-1185">Reference proteome</keyword>
<dbReference type="EMBL" id="ASPP01020945">
    <property type="protein sequence ID" value="ETO12949.1"/>
    <property type="molecule type" value="Genomic_DNA"/>
</dbReference>
<dbReference type="InterPro" id="IPR013083">
    <property type="entry name" value="Znf_RING/FYVE/PHD"/>
</dbReference>
<organism evidence="2 3">
    <name type="scientific">Reticulomyxa filosa</name>
    <dbReference type="NCBI Taxonomy" id="46433"/>
    <lineage>
        <taxon>Eukaryota</taxon>
        <taxon>Sar</taxon>
        <taxon>Rhizaria</taxon>
        <taxon>Retaria</taxon>
        <taxon>Foraminifera</taxon>
        <taxon>Monothalamids</taxon>
        <taxon>Reticulomyxidae</taxon>
        <taxon>Reticulomyxa</taxon>
    </lineage>
</organism>
<dbReference type="PANTHER" id="PTHR10131:SF94">
    <property type="entry name" value="TNF RECEPTOR-ASSOCIATED FACTOR 4"/>
    <property type="match status" value="1"/>
</dbReference>
<dbReference type="Proteomes" id="UP000023152">
    <property type="component" value="Unassembled WGS sequence"/>
</dbReference>